<dbReference type="Gene3D" id="3.40.640.10">
    <property type="entry name" value="Type I PLP-dependent aspartate aminotransferase-like (Major domain)"/>
    <property type="match status" value="1"/>
</dbReference>
<gene>
    <name evidence="2" type="ORF">ACFQ3W_00935</name>
</gene>
<keyword evidence="2" id="KW-0032">Aminotransferase</keyword>
<evidence type="ECO:0000256" key="1">
    <source>
        <dbReference type="RuleBase" id="RU004508"/>
    </source>
</evidence>
<dbReference type="InterPro" id="IPR015422">
    <property type="entry name" value="PyrdxlP-dep_Trfase_small"/>
</dbReference>
<keyword evidence="3" id="KW-1185">Reference proteome</keyword>
<dbReference type="PANTHER" id="PTHR30244:SF34">
    <property type="entry name" value="DTDP-4-AMINO-4,6-DIDEOXYGALACTOSE TRANSAMINASE"/>
    <property type="match status" value="1"/>
</dbReference>
<keyword evidence="2" id="KW-0808">Transferase</keyword>
<keyword evidence="1" id="KW-0663">Pyridoxal phosphate</keyword>
<comment type="similarity">
    <text evidence="1">Belongs to the DegT/DnrJ/EryC1 family.</text>
</comment>
<dbReference type="Proteomes" id="UP001597262">
    <property type="component" value="Unassembled WGS sequence"/>
</dbReference>
<dbReference type="EMBL" id="JBHTLM010000001">
    <property type="protein sequence ID" value="MFD1174870.1"/>
    <property type="molecule type" value="Genomic_DNA"/>
</dbReference>
<dbReference type="InterPro" id="IPR015424">
    <property type="entry name" value="PyrdxlP-dep_Trfase"/>
</dbReference>
<name>A0ABW3RRW8_9BACL</name>
<dbReference type="Pfam" id="PF01041">
    <property type="entry name" value="DegT_DnrJ_EryC1"/>
    <property type="match status" value="1"/>
</dbReference>
<reference evidence="3" key="1">
    <citation type="journal article" date="2019" name="Int. J. Syst. Evol. Microbiol.">
        <title>The Global Catalogue of Microorganisms (GCM) 10K type strain sequencing project: providing services to taxonomists for standard genome sequencing and annotation.</title>
        <authorList>
            <consortium name="The Broad Institute Genomics Platform"/>
            <consortium name="The Broad Institute Genome Sequencing Center for Infectious Disease"/>
            <person name="Wu L."/>
            <person name="Ma J."/>
        </authorList>
    </citation>
    <scope>NUCLEOTIDE SEQUENCE [LARGE SCALE GENOMIC DNA]</scope>
    <source>
        <strain evidence="3">CCUG 59189</strain>
    </source>
</reference>
<evidence type="ECO:0000313" key="2">
    <source>
        <dbReference type="EMBL" id="MFD1174870.1"/>
    </source>
</evidence>
<dbReference type="PIRSF" id="PIRSF000390">
    <property type="entry name" value="PLP_StrS"/>
    <property type="match status" value="1"/>
</dbReference>
<dbReference type="SUPFAM" id="SSF53383">
    <property type="entry name" value="PLP-dependent transferases"/>
    <property type="match status" value="1"/>
</dbReference>
<comment type="caution">
    <text evidence="2">The sequence shown here is derived from an EMBL/GenBank/DDBJ whole genome shotgun (WGS) entry which is preliminary data.</text>
</comment>
<protein>
    <submittedName>
        <fullName evidence="2">DegT/DnrJ/EryC1/StrS family aminotransferase</fullName>
    </submittedName>
</protein>
<dbReference type="Gene3D" id="3.90.1150.10">
    <property type="entry name" value="Aspartate Aminotransferase, domain 1"/>
    <property type="match status" value="1"/>
</dbReference>
<dbReference type="GO" id="GO:0008483">
    <property type="term" value="F:transaminase activity"/>
    <property type="evidence" value="ECO:0007669"/>
    <property type="project" value="UniProtKB-KW"/>
</dbReference>
<dbReference type="CDD" id="cd00616">
    <property type="entry name" value="AHBA_syn"/>
    <property type="match status" value="1"/>
</dbReference>
<dbReference type="InterPro" id="IPR000653">
    <property type="entry name" value="DegT/StrS_aminotransferase"/>
</dbReference>
<proteinExistence type="inferred from homology"/>
<evidence type="ECO:0000313" key="3">
    <source>
        <dbReference type="Proteomes" id="UP001597262"/>
    </source>
</evidence>
<sequence>MSVNTEQLAFLGGPKSVTEPPGNMFTWPIITQEDEEAALEVLRRGAMSGTDVTEQFEADFREWLGTSYALGFNNGTASLQAAMYGCGVGLGDEIICPSITYWASGVPAYSLGATIVFADIDPVTLCLDPEDIEHRITDRTKAIIVVHYFGHPADMDPIMEIAERHGIKVIEDVSHAHGGIYKGRQLGTIGHVGAMSLMAGKSLAVGEAGMLVTNDREIYERAIALGHYERFNDRIQSEALRPFIGLPLGGYKYRMHQLSSAVGRVQLHHYEERQAEIRRAMNYFWDLLEDVPGLRAHRTVKDSGNLMGGWYAAHGHYRSEELGGLSVSRFCEAVRAEGVEDCFPGCNLPLHTHPLFKDADIYGHGRPTRIANSPHDVRNMDSGLPVSSSISAKVYSIPWFKHYRPEVIEQYALAFRKVATHYQDLLADDPGNPATMGGWNMFKPRKSVKAD</sequence>
<organism evidence="2 3">
    <name type="scientific">Paenibacillus puldeungensis</name>
    <dbReference type="NCBI Taxonomy" id="696536"/>
    <lineage>
        <taxon>Bacteria</taxon>
        <taxon>Bacillati</taxon>
        <taxon>Bacillota</taxon>
        <taxon>Bacilli</taxon>
        <taxon>Bacillales</taxon>
        <taxon>Paenibacillaceae</taxon>
        <taxon>Paenibacillus</taxon>
    </lineage>
</organism>
<dbReference type="RefSeq" id="WP_379315671.1">
    <property type="nucleotide sequence ID" value="NZ_JBHTLM010000001.1"/>
</dbReference>
<dbReference type="InterPro" id="IPR015421">
    <property type="entry name" value="PyrdxlP-dep_Trfase_major"/>
</dbReference>
<accession>A0ABW3RRW8</accession>
<dbReference type="PANTHER" id="PTHR30244">
    <property type="entry name" value="TRANSAMINASE"/>
    <property type="match status" value="1"/>
</dbReference>